<keyword evidence="4" id="KW-1185">Reference proteome</keyword>
<dbReference type="STRING" id="686832.A0A0C3BWA9"/>
<dbReference type="InterPro" id="IPR003010">
    <property type="entry name" value="C-N_Hydrolase"/>
</dbReference>
<dbReference type="GO" id="GO:0008418">
    <property type="term" value="F:protein-N-terminal asparagine amidohydrolase activity"/>
    <property type="evidence" value="ECO:0007669"/>
    <property type="project" value="InterPro"/>
</dbReference>
<evidence type="ECO:0000259" key="2">
    <source>
        <dbReference type="PROSITE" id="PS50263"/>
    </source>
</evidence>
<proteinExistence type="predicted"/>
<dbReference type="OrthoDB" id="201515at2759"/>
<dbReference type="Proteomes" id="UP000053424">
    <property type="component" value="Unassembled WGS sequence"/>
</dbReference>
<feature type="domain" description="CN hydrolase" evidence="2">
    <location>
        <begin position="8"/>
        <end position="323"/>
    </location>
</feature>
<dbReference type="GO" id="GO:0070773">
    <property type="term" value="F:protein-N-terminal glutamine amidohydrolase activity"/>
    <property type="evidence" value="ECO:0007669"/>
    <property type="project" value="InterPro"/>
</dbReference>
<feature type="compositionally biased region" description="Basic and acidic residues" evidence="1">
    <location>
        <begin position="247"/>
        <end position="262"/>
    </location>
</feature>
<feature type="region of interest" description="Disordered" evidence="1">
    <location>
        <begin position="246"/>
        <end position="269"/>
    </location>
</feature>
<evidence type="ECO:0000313" key="4">
    <source>
        <dbReference type="Proteomes" id="UP000053424"/>
    </source>
</evidence>
<dbReference type="AlphaFoldDB" id="A0A0C3BWA9"/>
<dbReference type="SUPFAM" id="SSF56317">
    <property type="entry name" value="Carbon-nitrogen hydrolase"/>
    <property type="match status" value="1"/>
</dbReference>
<organism evidence="3 4">
    <name type="scientific">Hebeloma cylindrosporum</name>
    <dbReference type="NCBI Taxonomy" id="76867"/>
    <lineage>
        <taxon>Eukaryota</taxon>
        <taxon>Fungi</taxon>
        <taxon>Dikarya</taxon>
        <taxon>Basidiomycota</taxon>
        <taxon>Agaricomycotina</taxon>
        <taxon>Agaricomycetes</taxon>
        <taxon>Agaricomycetidae</taxon>
        <taxon>Agaricales</taxon>
        <taxon>Agaricineae</taxon>
        <taxon>Hymenogastraceae</taxon>
        <taxon>Hebeloma</taxon>
    </lineage>
</organism>
<dbReference type="PANTHER" id="PTHR11750">
    <property type="entry name" value="PROTEIN N-TERMINAL AMIDASE"/>
    <property type="match status" value="1"/>
</dbReference>
<sequence>MLTPRLNLRIGVVQLSPKIGQVQVNLARARELCRKIKPQSLDLLCFPEMAFTGYVFENHSAILPHLEHPRTGPTSLFCAELAKNLGCYVIAGYPERLTSQELDEISKSEAGSQPQMTESGTEIHQVGANSAALYGPDGVWVSGYRKSHLFKIDLSWAKPGNGFQTFTLPSPIRTVSLGICMDLNPQIPNWTSAEGPYELADYAISNKANVLLLLNAWLDSGMEPDEPNDWHTLNYWAARTRPLWTDGKGDASSDEEDHKPDSEMEESGDETIVVVCNRAGEENGQTFAGTSAIFSMRRGSGRPKLLDMMARKEEGVRIWNIDL</sequence>
<dbReference type="PROSITE" id="PS50263">
    <property type="entry name" value="CN_HYDROLASE"/>
    <property type="match status" value="1"/>
</dbReference>
<dbReference type="InterPro" id="IPR036526">
    <property type="entry name" value="C-N_Hydrolase_sf"/>
</dbReference>
<name>A0A0C3BWA9_HEBCY</name>
<evidence type="ECO:0000313" key="3">
    <source>
        <dbReference type="EMBL" id="KIM40905.1"/>
    </source>
</evidence>
<dbReference type="Pfam" id="PF00795">
    <property type="entry name" value="CN_hydrolase"/>
    <property type="match status" value="1"/>
</dbReference>
<reference evidence="4" key="2">
    <citation type="submission" date="2015-01" db="EMBL/GenBank/DDBJ databases">
        <title>Evolutionary Origins and Diversification of the Mycorrhizal Mutualists.</title>
        <authorList>
            <consortium name="DOE Joint Genome Institute"/>
            <consortium name="Mycorrhizal Genomics Consortium"/>
            <person name="Kohler A."/>
            <person name="Kuo A."/>
            <person name="Nagy L.G."/>
            <person name="Floudas D."/>
            <person name="Copeland A."/>
            <person name="Barry K.W."/>
            <person name="Cichocki N."/>
            <person name="Veneault-Fourrey C."/>
            <person name="LaButti K."/>
            <person name="Lindquist E.A."/>
            <person name="Lipzen A."/>
            <person name="Lundell T."/>
            <person name="Morin E."/>
            <person name="Murat C."/>
            <person name="Riley R."/>
            <person name="Ohm R."/>
            <person name="Sun H."/>
            <person name="Tunlid A."/>
            <person name="Henrissat B."/>
            <person name="Grigoriev I.V."/>
            <person name="Hibbett D.S."/>
            <person name="Martin F."/>
        </authorList>
    </citation>
    <scope>NUCLEOTIDE SEQUENCE [LARGE SCALE GENOMIC DNA]</scope>
    <source>
        <strain evidence="4">h7</strain>
    </source>
</reference>
<protein>
    <recommendedName>
        <fullName evidence="2">CN hydrolase domain-containing protein</fullName>
    </recommendedName>
</protein>
<dbReference type="InterPro" id="IPR039703">
    <property type="entry name" value="Nta1"/>
</dbReference>
<reference evidence="3 4" key="1">
    <citation type="submission" date="2014-04" db="EMBL/GenBank/DDBJ databases">
        <authorList>
            <consortium name="DOE Joint Genome Institute"/>
            <person name="Kuo A."/>
            <person name="Gay G."/>
            <person name="Dore J."/>
            <person name="Kohler A."/>
            <person name="Nagy L.G."/>
            <person name="Floudas D."/>
            <person name="Copeland A."/>
            <person name="Barry K.W."/>
            <person name="Cichocki N."/>
            <person name="Veneault-Fourrey C."/>
            <person name="LaButti K."/>
            <person name="Lindquist E.A."/>
            <person name="Lipzen A."/>
            <person name="Lundell T."/>
            <person name="Morin E."/>
            <person name="Murat C."/>
            <person name="Sun H."/>
            <person name="Tunlid A."/>
            <person name="Henrissat B."/>
            <person name="Grigoriev I.V."/>
            <person name="Hibbett D.S."/>
            <person name="Martin F."/>
            <person name="Nordberg H.P."/>
            <person name="Cantor M.N."/>
            <person name="Hua S.X."/>
        </authorList>
    </citation>
    <scope>NUCLEOTIDE SEQUENCE [LARGE SCALE GENOMIC DNA]</scope>
    <source>
        <strain evidence="4">h7</strain>
    </source>
</reference>
<gene>
    <name evidence="3" type="ORF">M413DRAFT_19063</name>
</gene>
<dbReference type="GO" id="GO:0030163">
    <property type="term" value="P:protein catabolic process"/>
    <property type="evidence" value="ECO:0007669"/>
    <property type="project" value="TreeGrafter"/>
</dbReference>
<dbReference type="EMBL" id="KN831781">
    <property type="protein sequence ID" value="KIM40905.1"/>
    <property type="molecule type" value="Genomic_DNA"/>
</dbReference>
<dbReference type="HOGENOM" id="CLU_009854_1_0_1"/>
<evidence type="ECO:0000256" key="1">
    <source>
        <dbReference type="SAM" id="MobiDB-lite"/>
    </source>
</evidence>
<accession>A0A0C3BWA9</accession>
<dbReference type="PANTHER" id="PTHR11750:SF26">
    <property type="entry name" value="PROTEIN N-TERMINAL AMIDASE"/>
    <property type="match status" value="1"/>
</dbReference>
<dbReference type="Gene3D" id="3.60.110.10">
    <property type="entry name" value="Carbon-nitrogen hydrolase"/>
    <property type="match status" value="1"/>
</dbReference>